<accession>A0A7R8UXP6</accession>
<sequence>MQVKNINVSTLGRNAANPKTQVYNTRSLSRCEGLRMAEDLNRIEQENRQLLLTITDSSSFNSRNCPSG</sequence>
<name>A0A7R8UXP6_HERIL</name>
<proteinExistence type="predicted"/>
<dbReference type="Proteomes" id="UP000594454">
    <property type="component" value="Chromosome 4"/>
</dbReference>
<gene>
    <name evidence="1" type="ORF">HERILL_LOCUS11116</name>
</gene>
<dbReference type="AlphaFoldDB" id="A0A7R8UXP6"/>
<keyword evidence="2" id="KW-1185">Reference proteome</keyword>
<protein>
    <submittedName>
        <fullName evidence="1">Uncharacterized protein</fullName>
    </submittedName>
</protein>
<evidence type="ECO:0000313" key="2">
    <source>
        <dbReference type="Proteomes" id="UP000594454"/>
    </source>
</evidence>
<dbReference type="EMBL" id="LR899012">
    <property type="protein sequence ID" value="CAD7088499.1"/>
    <property type="molecule type" value="Genomic_DNA"/>
</dbReference>
<reference evidence="1 2" key="1">
    <citation type="submission" date="2020-11" db="EMBL/GenBank/DDBJ databases">
        <authorList>
            <person name="Wallbank WR R."/>
            <person name="Pardo Diaz C."/>
            <person name="Kozak K."/>
            <person name="Martin S."/>
            <person name="Jiggins C."/>
            <person name="Moest M."/>
            <person name="Warren A I."/>
            <person name="Generalovic N T."/>
            <person name="Byers J.R.P. K."/>
            <person name="Montejo-Kovacevich G."/>
            <person name="Yen C E."/>
        </authorList>
    </citation>
    <scope>NUCLEOTIDE SEQUENCE [LARGE SCALE GENOMIC DNA]</scope>
</reference>
<dbReference type="InParanoid" id="A0A7R8UXP6"/>
<organism evidence="1 2">
    <name type="scientific">Hermetia illucens</name>
    <name type="common">Black soldier fly</name>
    <dbReference type="NCBI Taxonomy" id="343691"/>
    <lineage>
        <taxon>Eukaryota</taxon>
        <taxon>Metazoa</taxon>
        <taxon>Ecdysozoa</taxon>
        <taxon>Arthropoda</taxon>
        <taxon>Hexapoda</taxon>
        <taxon>Insecta</taxon>
        <taxon>Pterygota</taxon>
        <taxon>Neoptera</taxon>
        <taxon>Endopterygota</taxon>
        <taxon>Diptera</taxon>
        <taxon>Brachycera</taxon>
        <taxon>Stratiomyomorpha</taxon>
        <taxon>Stratiomyidae</taxon>
        <taxon>Hermetiinae</taxon>
        <taxon>Hermetia</taxon>
    </lineage>
</organism>
<evidence type="ECO:0000313" key="1">
    <source>
        <dbReference type="EMBL" id="CAD7088499.1"/>
    </source>
</evidence>